<gene>
    <name evidence="4" type="ORF">LGLO00237_LOCUS11267</name>
</gene>
<evidence type="ECO:0000259" key="3">
    <source>
        <dbReference type="PROSITE" id="PS50042"/>
    </source>
</evidence>
<name>A0A7S3YRG6_9EUKA</name>
<feature type="compositionally biased region" description="Basic residues" evidence="2">
    <location>
        <begin position="498"/>
        <end position="507"/>
    </location>
</feature>
<evidence type="ECO:0000256" key="1">
    <source>
        <dbReference type="SAM" id="Coils"/>
    </source>
</evidence>
<dbReference type="InterPro" id="IPR000595">
    <property type="entry name" value="cNMP-bd_dom"/>
</dbReference>
<evidence type="ECO:0000256" key="2">
    <source>
        <dbReference type="SAM" id="MobiDB-lite"/>
    </source>
</evidence>
<feature type="compositionally biased region" description="Basic and acidic residues" evidence="2">
    <location>
        <begin position="508"/>
        <end position="533"/>
    </location>
</feature>
<dbReference type="EMBL" id="HBIV01015451">
    <property type="protein sequence ID" value="CAE0659691.1"/>
    <property type="molecule type" value="Transcribed_RNA"/>
</dbReference>
<feature type="region of interest" description="Disordered" evidence="2">
    <location>
        <begin position="222"/>
        <end position="307"/>
    </location>
</feature>
<keyword evidence="1" id="KW-0175">Coiled coil</keyword>
<reference evidence="4" key="1">
    <citation type="submission" date="2021-01" db="EMBL/GenBank/DDBJ databases">
        <authorList>
            <person name="Corre E."/>
            <person name="Pelletier E."/>
            <person name="Niang G."/>
            <person name="Scheremetjew M."/>
            <person name="Finn R."/>
            <person name="Kale V."/>
            <person name="Holt S."/>
            <person name="Cochrane G."/>
            <person name="Meng A."/>
            <person name="Brown T."/>
            <person name="Cohen L."/>
        </authorList>
    </citation>
    <scope>NUCLEOTIDE SEQUENCE</scope>
    <source>
        <strain evidence="4">CCCM811</strain>
    </source>
</reference>
<feature type="compositionally biased region" description="Basic residues" evidence="2">
    <location>
        <begin position="252"/>
        <end position="262"/>
    </location>
</feature>
<feature type="compositionally biased region" description="Basic residues" evidence="2">
    <location>
        <begin position="12"/>
        <end position="22"/>
    </location>
</feature>
<dbReference type="Gene3D" id="2.60.120.10">
    <property type="entry name" value="Jelly Rolls"/>
    <property type="match status" value="1"/>
</dbReference>
<feature type="coiled-coil region" evidence="1">
    <location>
        <begin position="183"/>
        <end position="210"/>
    </location>
</feature>
<sequence>MSSGPRASHGGHTARWKPHRSISGKSQSSLGLLRLNNEAYPFRSIDTPTGTFTSSPRLNAPGHPLELRASFSLSSFSTPLPKSFHALDQQQQQQSDSPTVTTERSSNSGGRLPECKRVASTGSAPRDNWNILMTTPRTHRKEQRKEEAFDLHVERKRSVEPLLTVRARQAEESHSARAIMRARNLLIAERARLRKEMREAEKKRKAKAEIAVIKTVGLPESVPVSTPALHRAKPVDPTLSRTLDSGCTSPIRAKKQGRTRKLNGRDASLSSTAWASPRGLDDKHEDDEFSDPDSPTSPRNYPLPYFSPTPEWLGEREDYKRVATDTERLNLVALSKDPSLRTRGEINFLVKRLQTFKVLRNLPVSTLRDIATNANHVEFKKNARIYEAGDVAEHAYLILRGSVRVSWEEDNDDTGTLGDNATVGAQKKKGGAAGTREDAGGIDGSQRNGRSSPVLDNAKDKTVPRKKFVAECKRTGSANTEEKDVNAEKSAKSEKQMKKAGRKKKSRREAEKDEGLNPMEKNSKETGEKEMGEKAASASAVWRRSSILRDGRGFGFPKAAKNNDGRNPILEQLEKIEDNDLDLTAHPAAHAKPVGRRVEIRDESALAADHCSVMIVSYSVLYKARKERKQKTAVRALESLKRSADFDTCRRDRLRLLARLFRPLHTSEKPLLPGESLPISGPEKGPLYLLVKGSVELRKTYHTFRFIKLSWDLQEKKTPCIHKFERVMAPALLCAEHVFGATSDFTVRAASDDKEGATILMLHYDLAIKAFEPGFYKRVYARVQSKRRRCTEEIKEKTIELRRDEVAALPRWKPFKPPLSKSQMKAKNLIALPGDVVMISVQFTPIKEHGERWDM</sequence>
<feature type="compositionally biased region" description="Basic and acidic residues" evidence="2">
    <location>
        <begin position="457"/>
        <end position="497"/>
    </location>
</feature>
<feature type="region of interest" description="Disordered" evidence="2">
    <location>
        <begin position="1"/>
        <end position="29"/>
    </location>
</feature>
<feature type="compositionally biased region" description="Polar residues" evidence="2">
    <location>
        <begin position="95"/>
        <end position="109"/>
    </location>
</feature>
<feature type="compositionally biased region" description="Polar residues" evidence="2">
    <location>
        <begin position="239"/>
        <end position="248"/>
    </location>
</feature>
<dbReference type="AlphaFoldDB" id="A0A7S3YRG6"/>
<evidence type="ECO:0000313" key="4">
    <source>
        <dbReference type="EMBL" id="CAE0659691.1"/>
    </source>
</evidence>
<proteinExistence type="predicted"/>
<accession>A0A7S3YRG6</accession>
<dbReference type="InterPro" id="IPR014710">
    <property type="entry name" value="RmlC-like_jellyroll"/>
</dbReference>
<organism evidence="4">
    <name type="scientific">Lotharella globosa</name>
    <dbReference type="NCBI Taxonomy" id="91324"/>
    <lineage>
        <taxon>Eukaryota</taxon>
        <taxon>Sar</taxon>
        <taxon>Rhizaria</taxon>
        <taxon>Cercozoa</taxon>
        <taxon>Chlorarachniophyceae</taxon>
        <taxon>Lotharella</taxon>
    </lineage>
</organism>
<feature type="domain" description="Cyclic nucleotide-binding" evidence="3">
    <location>
        <begin position="358"/>
        <end position="424"/>
    </location>
</feature>
<dbReference type="SUPFAM" id="SSF51206">
    <property type="entry name" value="cAMP-binding domain-like"/>
    <property type="match status" value="1"/>
</dbReference>
<protein>
    <recommendedName>
        <fullName evidence="3">Cyclic nucleotide-binding domain-containing protein</fullName>
    </recommendedName>
</protein>
<feature type="region of interest" description="Disordered" evidence="2">
    <location>
        <begin position="86"/>
        <end position="130"/>
    </location>
</feature>
<dbReference type="InterPro" id="IPR018490">
    <property type="entry name" value="cNMP-bd_dom_sf"/>
</dbReference>
<dbReference type="PROSITE" id="PS50042">
    <property type="entry name" value="CNMP_BINDING_3"/>
    <property type="match status" value="1"/>
</dbReference>
<dbReference type="CDD" id="cd00038">
    <property type="entry name" value="CAP_ED"/>
    <property type="match status" value="1"/>
</dbReference>
<feature type="region of interest" description="Disordered" evidence="2">
    <location>
        <begin position="409"/>
        <end position="541"/>
    </location>
</feature>